<sequence>MEGFERRLKNQRQWTHRHVARAERRAARSRWRSRGSPAFFWGGKPSASFRLLNDRRVDQGHRPDEPSPSAARDRQG</sequence>
<organism evidence="2 3">
    <name type="scientific">Phycisphaera mikurensis (strain NBRC 102666 / KCTC 22515 / FYK2301M01)</name>
    <dbReference type="NCBI Taxonomy" id="1142394"/>
    <lineage>
        <taxon>Bacteria</taxon>
        <taxon>Pseudomonadati</taxon>
        <taxon>Planctomycetota</taxon>
        <taxon>Phycisphaerae</taxon>
        <taxon>Phycisphaerales</taxon>
        <taxon>Phycisphaeraceae</taxon>
        <taxon>Phycisphaera</taxon>
    </lineage>
</organism>
<keyword evidence="3" id="KW-1185">Reference proteome</keyword>
<dbReference type="KEGG" id="phm:PSMK_17920"/>
<feature type="region of interest" description="Disordered" evidence="1">
    <location>
        <begin position="1"/>
        <end position="37"/>
    </location>
</feature>
<evidence type="ECO:0000313" key="3">
    <source>
        <dbReference type="Proteomes" id="UP000007881"/>
    </source>
</evidence>
<accession>I0IFB3</accession>
<name>I0IFB3_PHYMF</name>
<evidence type="ECO:0000313" key="2">
    <source>
        <dbReference type="EMBL" id="BAM03951.1"/>
    </source>
</evidence>
<proteinExistence type="predicted"/>
<dbReference type="EMBL" id="AP012338">
    <property type="protein sequence ID" value="BAM03951.1"/>
    <property type="molecule type" value="Genomic_DNA"/>
</dbReference>
<evidence type="ECO:0000256" key="1">
    <source>
        <dbReference type="SAM" id="MobiDB-lite"/>
    </source>
</evidence>
<gene>
    <name evidence="2" type="ordered locus">PSMK_17920</name>
</gene>
<dbReference type="HOGENOM" id="CLU_2651294_0_0_0"/>
<dbReference type="AlphaFoldDB" id="I0IFB3"/>
<protein>
    <submittedName>
        <fullName evidence="2">Uncharacterized protein</fullName>
    </submittedName>
</protein>
<reference evidence="2 3" key="1">
    <citation type="submission" date="2012-02" db="EMBL/GenBank/DDBJ databases">
        <title>Complete genome sequence of Phycisphaera mikurensis NBRC 102666.</title>
        <authorList>
            <person name="Ankai A."/>
            <person name="Hosoyama A."/>
            <person name="Terui Y."/>
            <person name="Sekine M."/>
            <person name="Fukai R."/>
            <person name="Kato Y."/>
            <person name="Nakamura S."/>
            <person name="Yamada-Narita S."/>
            <person name="Kawakoshi A."/>
            <person name="Fukunaga Y."/>
            <person name="Yamazaki S."/>
            <person name="Fujita N."/>
        </authorList>
    </citation>
    <scope>NUCLEOTIDE SEQUENCE [LARGE SCALE GENOMIC DNA]</scope>
    <source>
        <strain evidence="3">NBRC 102666 / KCTC 22515 / FYK2301M01</strain>
    </source>
</reference>
<dbReference type="Proteomes" id="UP000007881">
    <property type="component" value="Chromosome"/>
</dbReference>
<feature type="region of interest" description="Disordered" evidence="1">
    <location>
        <begin position="55"/>
        <end position="76"/>
    </location>
</feature>